<dbReference type="InterPro" id="IPR022481">
    <property type="entry name" value="Ribosomal_eL8_arc"/>
</dbReference>
<dbReference type="GO" id="GO:1990904">
    <property type="term" value="C:ribonucleoprotein complex"/>
    <property type="evidence" value="ECO:0007669"/>
    <property type="project" value="UniProtKB-KW"/>
</dbReference>
<dbReference type="GO" id="GO:0003735">
    <property type="term" value="F:structural constituent of ribosome"/>
    <property type="evidence" value="ECO:0007669"/>
    <property type="project" value="InterPro"/>
</dbReference>
<dbReference type="Gene3D" id="3.30.1330.30">
    <property type="match status" value="1"/>
</dbReference>
<comment type="subcellular location">
    <subcellularLocation>
        <location evidence="1 9">Cytoplasm</location>
    </subcellularLocation>
</comment>
<feature type="domain" description="Ribosomal protein eL8/eL30/eS12/Gadd45" evidence="10">
    <location>
        <begin position="17"/>
        <end position="108"/>
    </location>
</feature>
<evidence type="ECO:0000256" key="8">
    <source>
        <dbReference type="ARBA" id="ARBA00023274"/>
    </source>
</evidence>
<keyword evidence="3 9" id="KW-0963">Cytoplasm</keyword>
<keyword evidence="5 9" id="KW-0699">rRNA-binding</keyword>
<evidence type="ECO:0000313" key="11">
    <source>
        <dbReference type="EMBL" id="AKQ03151.1"/>
    </source>
</evidence>
<evidence type="ECO:0000256" key="6">
    <source>
        <dbReference type="ARBA" id="ARBA00022884"/>
    </source>
</evidence>
<evidence type="ECO:0000256" key="3">
    <source>
        <dbReference type="ARBA" id="ARBA00022490"/>
    </source>
</evidence>
<dbReference type="HAMAP" id="MF_00326">
    <property type="entry name" value="Ribosomal_eL8"/>
    <property type="match status" value="1"/>
</dbReference>
<comment type="function">
    <text evidence="9">Multifunctional RNA-binding protein that recognizes the K-turn motif in ribosomal RNA, the RNA component of RNase P, box H/ACA, box C/D and box C'/D' sRNAs.</text>
</comment>
<evidence type="ECO:0000256" key="2">
    <source>
        <dbReference type="ARBA" id="ARBA00007337"/>
    </source>
</evidence>
<comment type="similarity">
    <text evidence="2 9">Belongs to the eukaryotic ribosomal protein eL8 family.</text>
</comment>
<evidence type="ECO:0000256" key="1">
    <source>
        <dbReference type="ARBA" id="ARBA00004496"/>
    </source>
</evidence>
<reference evidence="11" key="1">
    <citation type="journal article" date="2015" name="ISME J.">
        <title>Aquifer environment selects for microbial species cohorts in sediment and groundwater.</title>
        <authorList>
            <person name="Hug L.A."/>
            <person name="Thomas B.C."/>
            <person name="Brown C.T."/>
            <person name="Frischkorn K.R."/>
            <person name="Williams K.H."/>
            <person name="Tringe S.G."/>
            <person name="Banfield J.F."/>
        </authorList>
    </citation>
    <scope>NUCLEOTIDE SEQUENCE</scope>
</reference>
<dbReference type="FunFam" id="3.30.1330.30:FF:000020">
    <property type="entry name" value="50S ribosomal protein L7Ae"/>
    <property type="match status" value="1"/>
</dbReference>
<dbReference type="SUPFAM" id="SSF55315">
    <property type="entry name" value="L30e-like"/>
    <property type="match status" value="1"/>
</dbReference>
<keyword evidence="8 9" id="KW-0687">Ribonucleoprotein</keyword>
<dbReference type="InterPro" id="IPR004037">
    <property type="entry name" value="Ribosomal_eL8-like_CS"/>
</dbReference>
<keyword evidence="4 9" id="KW-0819">tRNA processing</keyword>
<evidence type="ECO:0000256" key="9">
    <source>
        <dbReference type="HAMAP-Rule" id="MF_00326"/>
    </source>
</evidence>
<dbReference type="GO" id="GO:0042254">
    <property type="term" value="P:ribosome biogenesis"/>
    <property type="evidence" value="ECO:0007669"/>
    <property type="project" value="InterPro"/>
</dbReference>
<keyword evidence="7 9" id="KW-0689">Ribosomal protein</keyword>
<dbReference type="GO" id="GO:0019843">
    <property type="term" value="F:rRNA binding"/>
    <property type="evidence" value="ECO:0007669"/>
    <property type="project" value="UniProtKB-KW"/>
</dbReference>
<name>A0A0H4T608_9EURY</name>
<dbReference type="GO" id="GO:0006412">
    <property type="term" value="P:translation"/>
    <property type="evidence" value="ECO:0007669"/>
    <property type="project" value="UniProtKB-UniRule"/>
</dbReference>
<keyword evidence="6 9" id="KW-0694">RNA-binding</keyword>
<dbReference type="GO" id="GO:0005737">
    <property type="term" value="C:cytoplasm"/>
    <property type="evidence" value="ECO:0007669"/>
    <property type="project" value="UniProtKB-SubCell"/>
</dbReference>
<gene>
    <name evidence="11" type="primary">rpl7</name>
    <name evidence="9" type="synonym">rpl7ae</name>
</gene>
<evidence type="ECO:0000256" key="7">
    <source>
        <dbReference type="ARBA" id="ARBA00022980"/>
    </source>
</evidence>
<evidence type="ECO:0000256" key="5">
    <source>
        <dbReference type="ARBA" id="ARBA00022730"/>
    </source>
</evidence>
<proteinExistence type="inferred from homology"/>
<dbReference type="InterPro" id="IPR004038">
    <property type="entry name" value="Ribosomal_eL8/eL30/eS12/Gad45"/>
</dbReference>
<dbReference type="EMBL" id="KT007008">
    <property type="protein sequence ID" value="AKQ03151.1"/>
    <property type="molecule type" value="Genomic_DNA"/>
</dbReference>
<protein>
    <recommendedName>
        <fullName evidence="9">Large ribosomal subunit protein eL8</fullName>
    </recommendedName>
</protein>
<dbReference type="InterPro" id="IPR050257">
    <property type="entry name" value="eL8/uL1-like"/>
</dbReference>
<dbReference type="PANTHER" id="PTHR23105">
    <property type="entry name" value="RIBOSOMAL PROTEIN L7AE FAMILY MEMBER"/>
    <property type="match status" value="1"/>
</dbReference>
<dbReference type="GO" id="GO:0001682">
    <property type="term" value="P:tRNA 5'-leader removal"/>
    <property type="evidence" value="ECO:0007669"/>
    <property type="project" value="UniProtKB-UniRule"/>
</dbReference>
<dbReference type="InterPro" id="IPR029064">
    <property type="entry name" value="Ribosomal_eL30-like_sf"/>
</dbReference>
<dbReference type="InterPro" id="IPR018492">
    <property type="entry name" value="Ribosomal_eL8/Nhp2"/>
</dbReference>
<dbReference type="GO" id="GO:0005840">
    <property type="term" value="C:ribosome"/>
    <property type="evidence" value="ECO:0007669"/>
    <property type="project" value="UniProtKB-KW"/>
</dbReference>
<organism evidence="11">
    <name type="scientific">uncultured euryarchaeote Rifle_16ft_4_minimus_37884</name>
    <dbReference type="NCBI Taxonomy" id="1665196"/>
    <lineage>
        <taxon>Archaea</taxon>
        <taxon>Methanobacteriati</taxon>
        <taxon>Methanobacteriota</taxon>
        <taxon>environmental samples</taxon>
    </lineage>
</organism>
<comment type="subunit">
    <text evidence="9">Part of the 50S ribosomal subunit. Probably part of the RNase P complex.</text>
</comment>
<dbReference type="NCBIfam" id="TIGR03677">
    <property type="entry name" value="eL8_ribo"/>
    <property type="match status" value="1"/>
</dbReference>
<dbReference type="GO" id="GO:0004526">
    <property type="term" value="F:ribonuclease P activity"/>
    <property type="evidence" value="ECO:0007669"/>
    <property type="project" value="UniProtKB-UniRule"/>
</dbReference>
<sequence length="123" mass="13448">MAKPMYVRFEMPKELVDKMYQSIELAKESGKVRKGTNEVTKLVERGEATFVVMAEDVQPEEILAHMPLLCEEKGVPYGYVPSKQELGVAVGLGKATASVAIIDAGKAKPLLDDLASKLRALNK</sequence>
<accession>A0A0H4T608</accession>
<evidence type="ECO:0000259" key="10">
    <source>
        <dbReference type="Pfam" id="PF01248"/>
    </source>
</evidence>
<dbReference type="PRINTS" id="PR00884">
    <property type="entry name" value="RIBOSOMALHS6"/>
</dbReference>
<dbReference type="AlphaFoldDB" id="A0A0H4T608"/>
<dbReference type="PRINTS" id="PR00881">
    <property type="entry name" value="L7ARS6FAMILY"/>
</dbReference>
<evidence type="ECO:0000256" key="4">
    <source>
        <dbReference type="ARBA" id="ARBA00022694"/>
    </source>
</evidence>
<dbReference type="PROSITE" id="PS01082">
    <property type="entry name" value="RIBOSOMAL_L7AE"/>
    <property type="match status" value="1"/>
</dbReference>
<dbReference type="Pfam" id="PF01248">
    <property type="entry name" value="Ribosomal_L7Ae"/>
    <property type="match status" value="1"/>
</dbReference>